<evidence type="ECO:0000313" key="2">
    <source>
        <dbReference type="Proteomes" id="UP000675881"/>
    </source>
</evidence>
<dbReference type="InterPro" id="IPR036575">
    <property type="entry name" value="TFIIS_cen_dom_sf"/>
</dbReference>
<dbReference type="EMBL" id="HG994585">
    <property type="protein sequence ID" value="CAF2965656.1"/>
    <property type="molecule type" value="Genomic_DNA"/>
</dbReference>
<evidence type="ECO:0000313" key="1">
    <source>
        <dbReference type="EMBL" id="CAF2965656.1"/>
    </source>
</evidence>
<dbReference type="AlphaFoldDB" id="A0A7R8D118"/>
<dbReference type="Gene3D" id="1.10.472.30">
    <property type="entry name" value="Transcription elongation factor S-II, central domain"/>
    <property type="match status" value="1"/>
</dbReference>
<reference evidence="1" key="1">
    <citation type="submission" date="2021-02" db="EMBL/GenBank/DDBJ databases">
        <authorList>
            <person name="Bekaert M."/>
        </authorList>
    </citation>
    <scope>NUCLEOTIDE SEQUENCE</scope>
    <source>
        <strain evidence="1">IoA-00</strain>
    </source>
</reference>
<dbReference type="Proteomes" id="UP000675881">
    <property type="component" value="Chromosome 6"/>
</dbReference>
<protein>
    <submittedName>
        <fullName evidence="1">(salmon louse) hypothetical protein</fullName>
    </submittedName>
</protein>
<proteinExistence type="predicted"/>
<dbReference type="GO" id="GO:0006351">
    <property type="term" value="P:DNA-templated transcription"/>
    <property type="evidence" value="ECO:0007669"/>
    <property type="project" value="InterPro"/>
</dbReference>
<gene>
    <name evidence="1" type="ORF">LSAA_11315</name>
</gene>
<accession>A0A7R8D118</accession>
<organism evidence="1 2">
    <name type="scientific">Lepeophtheirus salmonis</name>
    <name type="common">Salmon louse</name>
    <name type="synonym">Caligus salmonis</name>
    <dbReference type="NCBI Taxonomy" id="72036"/>
    <lineage>
        <taxon>Eukaryota</taxon>
        <taxon>Metazoa</taxon>
        <taxon>Ecdysozoa</taxon>
        <taxon>Arthropoda</taxon>
        <taxon>Crustacea</taxon>
        <taxon>Multicrustacea</taxon>
        <taxon>Hexanauplia</taxon>
        <taxon>Copepoda</taxon>
        <taxon>Siphonostomatoida</taxon>
        <taxon>Caligidae</taxon>
        <taxon>Lepeophtheirus</taxon>
    </lineage>
</organism>
<keyword evidence="2" id="KW-1185">Reference proteome</keyword>
<sequence>MDKFETAPACLTQSRIEDLAGVVNLKEFEELRRRLESRQGDHHREVIHTLRKKNPSSKIIRKSGILEALRRRKDIPEGLELYNEWKRLLEKRKDSSTTDQIEVKYDNETEKIRNKSNELMLKSVSECCNSKRRTIFPKERGILLNLEKSIFRQCDNKSTKKYRRLSRKIIFALRNQTNIDEDILL</sequence>
<name>A0A7R8D118_LEPSM</name>